<dbReference type="CDD" id="cd00075">
    <property type="entry name" value="HATPase"/>
    <property type="match status" value="1"/>
</dbReference>
<dbReference type="PANTHER" id="PTHR43711:SF1">
    <property type="entry name" value="HISTIDINE KINASE 1"/>
    <property type="match status" value="1"/>
</dbReference>
<dbReference type="PROSITE" id="PS50109">
    <property type="entry name" value="HIS_KIN"/>
    <property type="match status" value="1"/>
</dbReference>
<evidence type="ECO:0000259" key="7">
    <source>
        <dbReference type="PROSITE" id="PS50109"/>
    </source>
</evidence>
<dbReference type="STRING" id="1513793.SAMN06296036_104227"/>
<dbReference type="SUPFAM" id="SSF55874">
    <property type="entry name" value="ATPase domain of HSP90 chaperone/DNA topoisomerase II/histidine kinase"/>
    <property type="match status" value="1"/>
</dbReference>
<evidence type="ECO:0000256" key="2">
    <source>
        <dbReference type="ARBA" id="ARBA00012438"/>
    </source>
</evidence>
<dbReference type="SMART" id="SM00387">
    <property type="entry name" value="HATPase_c"/>
    <property type="match status" value="1"/>
</dbReference>
<keyword evidence="9" id="KW-1185">Reference proteome</keyword>
<keyword evidence="6" id="KW-0902">Two-component regulatory system</keyword>
<dbReference type="InterPro" id="IPR036097">
    <property type="entry name" value="HisK_dim/P_sf"/>
</dbReference>
<dbReference type="InterPro" id="IPR004358">
    <property type="entry name" value="Sig_transdc_His_kin-like_C"/>
</dbReference>
<name>A0A1Y6BLX5_9BACT</name>
<dbReference type="SUPFAM" id="SSF55781">
    <property type="entry name" value="GAF domain-like"/>
    <property type="match status" value="2"/>
</dbReference>
<feature type="domain" description="Histidine kinase" evidence="7">
    <location>
        <begin position="364"/>
        <end position="574"/>
    </location>
</feature>
<evidence type="ECO:0000313" key="9">
    <source>
        <dbReference type="Proteomes" id="UP000192907"/>
    </source>
</evidence>
<dbReference type="InterPro" id="IPR005467">
    <property type="entry name" value="His_kinase_dom"/>
</dbReference>
<dbReference type="InterPro" id="IPR003594">
    <property type="entry name" value="HATPase_dom"/>
</dbReference>
<dbReference type="SUPFAM" id="SSF47384">
    <property type="entry name" value="Homodimeric domain of signal transducing histidine kinase"/>
    <property type="match status" value="1"/>
</dbReference>
<evidence type="ECO:0000256" key="3">
    <source>
        <dbReference type="ARBA" id="ARBA00022553"/>
    </source>
</evidence>
<dbReference type="Pfam" id="PF02518">
    <property type="entry name" value="HATPase_c"/>
    <property type="match status" value="1"/>
</dbReference>
<evidence type="ECO:0000256" key="4">
    <source>
        <dbReference type="ARBA" id="ARBA00022679"/>
    </source>
</evidence>
<dbReference type="Gene3D" id="1.10.287.130">
    <property type="match status" value="1"/>
</dbReference>
<dbReference type="EC" id="2.7.13.3" evidence="2"/>
<dbReference type="InterPro" id="IPR003018">
    <property type="entry name" value="GAF"/>
</dbReference>
<keyword evidence="3" id="KW-0597">Phosphoprotein</keyword>
<dbReference type="Pfam" id="PF00512">
    <property type="entry name" value="HisKA"/>
    <property type="match status" value="1"/>
</dbReference>
<dbReference type="GO" id="GO:0000155">
    <property type="term" value="F:phosphorelay sensor kinase activity"/>
    <property type="evidence" value="ECO:0007669"/>
    <property type="project" value="InterPro"/>
</dbReference>
<gene>
    <name evidence="8" type="ORF">SAMN06296036_104227</name>
</gene>
<dbReference type="SMART" id="SM00388">
    <property type="entry name" value="HisKA"/>
    <property type="match status" value="1"/>
</dbReference>
<dbReference type="PANTHER" id="PTHR43711">
    <property type="entry name" value="TWO-COMPONENT HISTIDINE KINASE"/>
    <property type="match status" value="1"/>
</dbReference>
<evidence type="ECO:0000256" key="6">
    <source>
        <dbReference type="ARBA" id="ARBA00023012"/>
    </source>
</evidence>
<dbReference type="OrthoDB" id="224978at2"/>
<dbReference type="CDD" id="cd00082">
    <property type="entry name" value="HisKA"/>
    <property type="match status" value="1"/>
</dbReference>
<dbReference type="Gene3D" id="3.30.565.10">
    <property type="entry name" value="Histidine kinase-like ATPase, C-terminal domain"/>
    <property type="match status" value="1"/>
</dbReference>
<reference evidence="9" key="1">
    <citation type="submission" date="2017-04" db="EMBL/GenBank/DDBJ databases">
        <authorList>
            <person name="Varghese N."/>
            <person name="Submissions S."/>
        </authorList>
    </citation>
    <scope>NUCLEOTIDE SEQUENCE [LARGE SCALE GENOMIC DNA]</scope>
    <source>
        <strain evidence="9">RKEM611</strain>
    </source>
</reference>
<protein>
    <recommendedName>
        <fullName evidence="2">histidine kinase</fullName>
        <ecNumber evidence="2">2.7.13.3</ecNumber>
    </recommendedName>
</protein>
<dbReference type="AlphaFoldDB" id="A0A1Y6BLX5"/>
<dbReference type="Pfam" id="PF13185">
    <property type="entry name" value="GAF_2"/>
    <property type="match status" value="1"/>
</dbReference>
<dbReference type="InterPro" id="IPR029016">
    <property type="entry name" value="GAF-like_dom_sf"/>
</dbReference>
<organism evidence="8 9">
    <name type="scientific">Pseudobacteriovorax antillogorgiicola</name>
    <dbReference type="NCBI Taxonomy" id="1513793"/>
    <lineage>
        <taxon>Bacteria</taxon>
        <taxon>Pseudomonadati</taxon>
        <taxon>Bdellovibrionota</taxon>
        <taxon>Oligoflexia</taxon>
        <taxon>Oligoflexales</taxon>
        <taxon>Pseudobacteriovoracaceae</taxon>
        <taxon>Pseudobacteriovorax</taxon>
    </lineage>
</organism>
<dbReference type="PRINTS" id="PR00344">
    <property type="entry name" value="BCTRLSENSOR"/>
</dbReference>
<evidence type="ECO:0000256" key="1">
    <source>
        <dbReference type="ARBA" id="ARBA00000085"/>
    </source>
</evidence>
<keyword evidence="5 8" id="KW-0418">Kinase</keyword>
<dbReference type="Gene3D" id="3.30.450.40">
    <property type="match status" value="2"/>
</dbReference>
<dbReference type="Proteomes" id="UP000192907">
    <property type="component" value="Unassembled WGS sequence"/>
</dbReference>
<dbReference type="RefSeq" id="WP_132316614.1">
    <property type="nucleotide sequence ID" value="NZ_FWZT01000004.1"/>
</dbReference>
<evidence type="ECO:0000256" key="5">
    <source>
        <dbReference type="ARBA" id="ARBA00022777"/>
    </source>
</evidence>
<sequence length="581" mass="65026">MSKVSRTRHDPNPEQLSILLNIARAMGEIHHIDELIDLLARESIRALGADRCSIFLLDTDSQELWSKVAIGESRRIRFPASQGIAGETLAKGKPIIIDDAYQYKGFNSQIDVQTGYTTKNILSVPMSNAQGKIIGCFEMINKKEGAFSESDTSFLQLLANHAAVAVESALLYEQKENVIRDLKVTKISLEVKMKQLEVVYDLEKVLAETMDFQAFLHSVGTILCRFLRTSAVMVIFQENDEAPVKYLFNENKLSQFDCVAETKGIGLRIKSGFTVDMLQKELDLVISNHLGVPFHAVDMHSDEIKSDIWGRVEVLNHPKGFDDHDLSFLNIVAEKVSSAISRFKLLESREKSQRLATIGQLSSTIVHDFRNPMTSIRGFAELIKISGDSMDAKQRDKLCTIIMNQVDRCTNMIEELLSFARGDKKYSLQVYDSETFIDEIIEILTVETEKTGIGLEKIVDYHGDVYIDKDKMMRVIFNLTNNALDILEKGEKLIIGMTLKGDDIEISVSDTGPGVPKDLQESLFDAFVTQGKATGTGLGLHISKEIVEAHKGSIVLDRSYKKGARFVITLPKYRAEESKSA</sequence>
<keyword evidence="4" id="KW-0808">Transferase</keyword>
<dbReference type="EMBL" id="FWZT01000004">
    <property type="protein sequence ID" value="SMF07625.1"/>
    <property type="molecule type" value="Genomic_DNA"/>
</dbReference>
<accession>A0A1Y6BLX5</accession>
<dbReference type="InterPro" id="IPR036890">
    <property type="entry name" value="HATPase_C_sf"/>
</dbReference>
<dbReference type="SMART" id="SM00065">
    <property type="entry name" value="GAF"/>
    <property type="match status" value="2"/>
</dbReference>
<comment type="catalytic activity">
    <reaction evidence="1">
        <text>ATP + protein L-histidine = ADP + protein N-phospho-L-histidine.</text>
        <dbReference type="EC" id="2.7.13.3"/>
    </reaction>
</comment>
<dbReference type="InterPro" id="IPR050736">
    <property type="entry name" value="Sensor_HK_Regulatory"/>
</dbReference>
<evidence type="ECO:0000313" key="8">
    <source>
        <dbReference type="EMBL" id="SMF07625.1"/>
    </source>
</evidence>
<proteinExistence type="predicted"/>
<dbReference type="InterPro" id="IPR003661">
    <property type="entry name" value="HisK_dim/P_dom"/>
</dbReference>